<proteinExistence type="predicted"/>
<dbReference type="EMBL" id="CP081303">
    <property type="protein sequence ID" value="QZE14319.1"/>
    <property type="molecule type" value="Genomic_DNA"/>
</dbReference>
<protein>
    <submittedName>
        <fullName evidence="1">Uncharacterized protein</fullName>
    </submittedName>
</protein>
<gene>
    <name evidence="1" type="ORF">K4L44_17700</name>
</gene>
<reference evidence="1" key="1">
    <citation type="submission" date="2021-08" db="EMBL/GenBank/DDBJ databases">
        <title>Novel anaerobic bacterium isolated from sea squirt in East Sea, Republic of Korea.</title>
        <authorList>
            <person name="Nguyen T.H."/>
            <person name="Li Z."/>
            <person name="Lee Y.-J."/>
            <person name="Ko J."/>
            <person name="Kim S.-G."/>
        </authorList>
    </citation>
    <scope>NUCLEOTIDE SEQUENCE</scope>
    <source>
        <strain evidence="1">KCTC 25031</strain>
    </source>
</reference>
<evidence type="ECO:0000313" key="1">
    <source>
        <dbReference type="EMBL" id="QZE14319.1"/>
    </source>
</evidence>
<keyword evidence="2" id="KW-1185">Reference proteome</keyword>
<evidence type="ECO:0000313" key="2">
    <source>
        <dbReference type="Proteomes" id="UP000826212"/>
    </source>
</evidence>
<dbReference type="Proteomes" id="UP000826212">
    <property type="component" value="Chromosome"/>
</dbReference>
<name>A0AC61NR28_9BACT</name>
<accession>A0AC61NR28</accession>
<sequence>MKLYTIFILCFLLSFSVKAQQDNEELARKATDPTSLIWQLQLEDYWKIRSNQGDRNANDLRIRAVIPFEKSRFYPFEHLLRITTKWQIQYNGHQNLSDTEIFDLIIPRRYKWGAYSLGPIIQLPTYAPDNTAKANFAVGLAVGISFNNPDAKHWQLDILMRYLDSFNTGEDRISIFKLQPSLTYHIRNGYYLETEPVVSYDFYNDSYYIPINLRFGRAFTIQKQKINAYIEPEYGIWDSTNTNPQWGIRFGWRFILYR</sequence>
<organism evidence="1 2">
    <name type="scientific">Halosquirtibacter laminarini</name>
    <dbReference type="NCBI Taxonomy" id="3374600"/>
    <lineage>
        <taxon>Bacteria</taxon>
        <taxon>Pseudomonadati</taxon>
        <taxon>Bacteroidota</taxon>
        <taxon>Bacteroidia</taxon>
        <taxon>Marinilabiliales</taxon>
        <taxon>Prolixibacteraceae</taxon>
        <taxon>Halosquirtibacter</taxon>
    </lineage>
</organism>